<feature type="compositionally biased region" description="Basic and acidic residues" evidence="4">
    <location>
        <begin position="335"/>
        <end position="380"/>
    </location>
</feature>
<keyword evidence="3" id="KW-0539">Nucleus</keyword>
<dbReference type="EMBL" id="JANBOJ010000002">
    <property type="protein sequence ID" value="KAJ1725716.1"/>
    <property type="molecule type" value="Genomic_DNA"/>
</dbReference>
<evidence type="ECO:0008006" key="9">
    <source>
        <dbReference type="Google" id="ProtNLM"/>
    </source>
</evidence>
<evidence type="ECO:0000259" key="6">
    <source>
        <dbReference type="Pfam" id="PF15459"/>
    </source>
</evidence>
<protein>
    <recommendedName>
        <fullName evidence="9">SURF6-domain-containing protein</fullName>
    </recommendedName>
</protein>
<dbReference type="GO" id="GO:0003677">
    <property type="term" value="F:DNA binding"/>
    <property type="evidence" value="ECO:0007669"/>
    <property type="project" value="TreeGrafter"/>
</dbReference>
<dbReference type="Proteomes" id="UP001149813">
    <property type="component" value="Unassembled WGS sequence"/>
</dbReference>
<dbReference type="PANTHER" id="PTHR14369">
    <property type="entry name" value="SURFEIT LOCUS PROTEIN 6"/>
    <property type="match status" value="1"/>
</dbReference>
<feature type="compositionally biased region" description="Basic and acidic residues" evidence="4">
    <location>
        <begin position="87"/>
        <end position="98"/>
    </location>
</feature>
<feature type="region of interest" description="Disordered" evidence="4">
    <location>
        <begin position="335"/>
        <end position="435"/>
    </location>
</feature>
<dbReference type="GO" id="GO:0042273">
    <property type="term" value="P:ribosomal large subunit biogenesis"/>
    <property type="evidence" value="ECO:0007669"/>
    <property type="project" value="TreeGrafter"/>
</dbReference>
<comment type="similarity">
    <text evidence="2">Belongs to the SURF6 family.</text>
</comment>
<feature type="domain" description="Ribosomal RNA-processing protein 14/surfeit locus protein 6 C-terminal" evidence="5">
    <location>
        <begin position="205"/>
        <end position="385"/>
    </location>
</feature>
<dbReference type="OrthoDB" id="444809at2759"/>
<dbReference type="PANTHER" id="PTHR14369:SF0">
    <property type="entry name" value="SURFEIT LOCUS PROTEIN 6"/>
    <property type="match status" value="1"/>
</dbReference>
<dbReference type="GO" id="GO:0042274">
    <property type="term" value="P:ribosomal small subunit biogenesis"/>
    <property type="evidence" value="ECO:0007669"/>
    <property type="project" value="TreeGrafter"/>
</dbReference>
<feature type="compositionally biased region" description="Basic and acidic residues" evidence="4">
    <location>
        <begin position="179"/>
        <end position="207"/>
    </location>
</feature>
<evidence type="ECO:0000256" key="1">
    <source>
        <dbReference type="ARBA" id="ARBA00004123"/>
    </source>
</evidence>
<feature type="compositionally biased region" description="Basic and acidic residues" evidence="4">
    <location>
        <begin position="70"/>
        <end position="80"/>
    </location>
</feature>
<evidence type="ECO:0000259" key="5">
    <source>
        <dbReference type="Pfam" id="PF04935"/>
    </source>
</evidence>
<evidence type="ECO:0000256" key="2">
    <source>
        <dbReference type="ARBA" id="ARBA00005904"/>
    </source>
</evidence>
<dbReference type="GO" id="GO:0003723">
    <property type="term" value="F:RNA binding"/>
    <property type="evidence" value="ECO:0007669"/>
    <property type="project" value="TreeGrafter"/>
</dbReference>
<name>A0A9W7Y2I6_9FUNG</name>
<reference evidence="7" key="1">
    <citation type="submission" date="2022-07" db="EMBL/GenBank/DDBJ databases">
        <title>Phylogenomic reconstructions and comparative analyses of Kickxellomycotina fungi.</title>
        <authorList>
            <person name="Reynolds N.K."/>
            <person name="Stajich J.E."/>
            <person name="Barry K."/>
            <person name="Grigoriev I.V."/>
            <person name="Crous P."/>
            <person name="Smith M.E."/>
        </authorList>
    </citation>
    <scope>NUCLEOTIDE SEQUENCE</scope>
    <source>
        <strain evidence="7">NBRC 32514</strain>
    </source>
</reference>
<proteinExistence type="inferred from homology"/>
<feature type="compositionally biased region" description="Polar residues" evidence="4">
    <location>
        <begin position="102"/>
        <end position="115"/>
    </location>
</feature>
<dbReference type="InterPro" id="IPR029190">
    <property type="entry name" value="Rrp14/SURF6_C"/>
</dbReference>
<keyword evidence="8" id="KW-1185">Reference proteome</keyword>
<feature type="compositionally biased region" description="Polar residues" evidence="4">
    <location>
        <begin position="232"/>
        <end position="243"/>
    </location>
</feature>
<comment type="caution">
    <text evidence="7">The sequence shown here is derived from an EMBL/GenBank/DDBJ whole genome shotgun (WGS) entry which is preliminary data.</text>
</comment>
<dbReference type="Pfam" id="PF04935">
    <property type="entry name" value="SURF6"/>
    <property type="match status" value="1"/>
</dbReference>
<dbReference type="InterPro" id="IPR007019">
    <property type="entry name" value="SURF6"/>
</dbReference>
<dbReference type="Pfam" id="PF15459">
    <property type="entry name" value="RRP14"/>
    <property type="match status" value="1"/>
</dbReference>
<dbReference type="AlphaFoldDB" id="A0A9W7Y2I6"/>
<organism evidence="7 8">
    <name type="scientific">Coemansia erecta</name>
    <dbReference type="NCBI Taxonomy" id="147472"/>
    <lineage>
        <taxon>Eukaryota</taxon>
        <taxon>Fungi</taxon>
        <taxon>Fungi incertae sedis</taxon>
        <taxon>Zoopagomycota</taxon>
        <taxon>Kickxellomycotina</taxon>
        <taxon>Kickxellomycetes</taxon>
        <taxon>Kickxellales</taxon>
        <taxon>Kickxellaceae</taxon>
        <taxon>Coemansia</taxon>
    </lineage>
</organism>
<evidence type="ECO:0000313" key="7">
    <source>
        <dbReference type="EMBL" id="KAJ1725716.1"/>
    </source>
</evidence>
<accession>A0A9W7Y2I6</accession>
<feature type="compositionally biased region" description="Basic and acidic residues" evidence="4">
    <location>
        <begin position="48"/>
        <end position="61"/>
    </location>
</feature>
<dbReference type="GO" id="GO:0005730">
    <property type="term" value="C:nucleolus"/>
    <property type="evidence" value="ECO:0007669"/>
    <property type="project" value="TreeGrafter"/>
</dbReference>
<dbReference type="InterPro" id="IPR029188">
    <property type="entry name" value="Rrp14_N"/>
</dbReference>
<evidence type="ECO:0000313" key="8">
    <source>
        <dbReference type="Proteomes" id="UP001149813"/>
    </source>
</evidence>
<feature type="compositionally biased region" description="Acidic residues" evidence="4">
    <location>
        <begin position="116"/>
        <end position="140"/>
    </location>
</feature>
<evidence type="ECO:0000256" key="3">
    <source>
        <dbReference type="ARBA" id="ARBA00023242"/>
    </source>
</evidence>
<feature type="region of interest" description="Disordered" evidence="4">
    <location>
        <begin position="37"/>
        <end position="260"/>
    </location>
</feature>
<feature type="compositionally biased region" description="Basic residues" evidence="4">
    <location>
        <begin position="381"/>
        <end position="392"/>
    </location>
</feature>
<sequence length="435" mass="48196">MVVDIEGIKASLRGHAEAFDDLLRLIPPKFYLPEEQEQNTNSRYLKNVKKETELTKKEAQRKGRANAKAARLDPDNHKTVQEMQASKLEKQIADKLKIADSPQKSVPKTNGNAVTEDSDNDDNDDDHDMDSDDEYEDASEDVGMNGGSFDLDGTDSKAAPASKPAEIKPMPDSGSIGELRQRLKERIDNLRKKRKAPEDDVSREALLQKRISRRKKSDEAKAKAKKAGKTAQEQVLGSKTPSMASDAKGAGKGGDSGDIKNDIYFGKLTTGASKKKNVHVRQQLAKIESKNKEIDELRKTDSEKADRIEAKDKWSKALNQAKGEKVKDDVKLLRKTVKRMDQQKAKSSREWTERKNQLDTKMKERALKRDANVKARVDAKKMRKEGKSKKAISRVLKGGKSGGITKGKSKSNGSSKARPGFEGGKKTANKKSGAK</sequence>
<comment type="subcellular location">
    <subcellularLocation>
        <location evidence="1">Nucleus</location>
    </subcellularLocation>
</comment>
<evidence type="ECO:0000256" key="4">
    <source>
        <dbReference type="SAM" id="MobiDB-lite"/>
    </source>
</evidence>
<gene>
    <name evidence="7" type="ORF">LPJ53_000195</name>
</gene>
<feature type="domain" description="Ribosomal RNA-processing protein 14 N-terminal" evidence="6">
    <location>
        <begin position="11"/>
        <end position="75"/>
    </location>
</feature>